<proteinExistence type="predicted"/>
<comment type="caution">
    <text evidence="2">The sequence shown here is derived from an EMBL/GenBank/DDBJ whole genome shotgun (WGS) entry which is preliminary data.</text>
</comment>
<dbReference type="Proteomes" id="UP000186817">
    <property type="component" value="Unassembled WGS sequence"/>
</dbReference>
<feature type="compositionally biased region" description="Polar residues" evidence="1">
    <location>
        <begin position="279"/>
        <end position="292"/>
    </location>
</feature>
<evidence type="ECO:0000313" key="3">
    <source>
        <dbReference type="Proteomes" id="UP000186817"/>
    </source>
</evidence>
<accession>A0A1Q9CPT1</accession>
<dbReference type="OrthoDB" id="10352605at2759"/>
<dbReference type="EMBL" id="LSRX01001005">
    <property type="protein sequence ID" value="OLP84938.1"/>
    <property type="molecule type" value="Genomic_DNA"/>
</dbReference>
<gene>
    <name evidence="2" type="ORF">AK812_SmicGene34126</name>
</gene>
<keyword evidence="3" id="KW-1185">Reference proteome</keyword>
<organism evidence="2 3">
    <name type="scientific">Symbiodinium microadriaticum</name>
    <name type="common">Dinoflagellate</name>
    <name type="synonym">Zooxanthella microadriatica</name>
    <dbReference type="NCBI Taxonomy" id="2951"/>
    <lineage>
        <taxon>Eukaryota</taxon>
        <taxon>Sar</taxon>
        <taxon>Alveolata</taxon>
        <taxon>Dinophyceae</taxon>
        <taxon>Suessiales</taxon>
        <taxon>Symbiodiniaceae</taxon>
        <taxon>Symbiodinium</taxon>
    </lineage>
</organism>
<name>A0A1Q9CPT1_SYMMI</name>
<protein>
    <submittedName>
        <fullName evidence="2">Uncharacterized protein</fullName>
    </submittedName>
</protein>
<dbReference type="AlphaFoldDB" id="A0A1Q9CPT1"/>
<feature type="region of interest" description="Disordered" evidence="1">
    <location>
        <begin position="275"/>
        <end position="305"/>
    </location>
</feature>
<evidence type="ECO:0000256" key="1">
    <source>
        <dbReference type="SAM" id="MobiDB-lite"/>
    </source>
</evidence>
<sequence length="305" mass="32797">MRVRQLEVADMPLSACALLRSQAGPHAGASDMESVCVGKGWFGGRLAPLTYYSSSEHEALSSHPNGVSLALHSLASFEMPRTVAQYTALLDVPALSWKLQLGRSGGGKCLLITFMKEATLIEDKDKCSGQGDELGIDKRFDASLPPPQFNKLPDFPADLDETAVHGYAAECMHAVWMHLDSEAVRDLQETFSGLVRIPVGQGNQAFFEEWYDPLVAVQEDAMQPPSSSCGTLTVAPASHMRRSTLPCCPGSPKHRSLCLRLPCSAICVAPAEVLPPAPQDSQPRSHVCSSTMPTPPKHSAASRSC</sequence>
<evidence type="ECO:0000313" key="2">
    <source>
        <dbReference type="EMBL" id="OLP84938.1"/>
    </source>
</evidence>
<reference evidence="2 3" key="1">
    <citation type="submission" date="2016-02" db="EMBL/GenBank/DDBJ databases">
        <title>Genome analysis of coral dinoflagellate symbionts highlights evolutionary adaptations to a symbiotic lifestyle.</title>
        <authorList>
            <person name="Aranda M."/>
            <person name="Li Y."/>
            <person name="Liew Y.J."/>
            <person name="Baumgarten S."/>
            <person name="Simakov O."/>
            <person name="Wilson M."/>
            <person name="Piel J."/>
            <person name="Ashoor H."/>
            <person name="Bougouffa S."/>
            <person name="Bajic V.B."/>
            <person name="Ryu T."/>
            <person name="Ravasi T."/>
            <person name="Bayer T."/>
            <person name="Micklem G."/>
            <person name="Kim H."/>
            <person name="Bhak J."/>
            <person name="Lajeunesse T.C."/>
            <person name="Voolstra C.R."/>
        </authorList>
    </citation>
    <scope>NUCLEOTIDE SEQUENCE [LARGE SCALE GENOMIC DNA]</scope>
    <source>
        <strain evidence="2 3">CCMP2467</strain>
    </source>
</reference>